<comment type="caution">
    <text evidence="2">The sequence shown here is derived from an EMBL/GenBank/DDBJ whole genome shotgun (WGS) entry which is preliminary data.</text>
</comment>
<evidence type="ECO:0000256" key="1">
    <source>
        <dbReference type="SAM" id="MobiDB-lite"/>
    </source>
</evidence>
<dbReference type="EMBL" id="JBBWUH010000001">
    <property type="protein sequence ID" value="KAK8177126.1"/>
    <property type="molecule type" value="Genomic_DNA"/>
</dbReference>
<sequence>MQPQMHPHRFSTARTQLTGLERRVLQQATQNSNTPSRPPDWVCVGEECAGRHSLRKPVCRDSMALLHTETYSVKSHATENRTRQGAPAVGWRAKAVWSMASKGRTAPTSGVSGMGLAWVYDGLWAGQSVWRRLFVPCPAISNALVGLCDASTANSAGNGGACEMLPVIRLTVRNGRTGATRRPAVQMLKMMRMLEIPPPAAAVSNKLGCRLTGRRPSPTRERRTRLPCLHFSISKPPFGAKSACAADRDSASATDFAAVRSLSSVLHGHPVSTTRRAHGMPVVRHLDHTTLGRSTSKGAFKLRVLAARRPRLHFTQMYPHAHPLRIFGDAIADPRFHSHTSSPSPRSHAPLLRVQSSTAFGDSAVVYPSGPLSASARACEMRDGVSEEAPALADGRTNVETGNGRKGEQETERNLLSMWLAGWLNISRRDVPPRPPPLSFAPQHTTKITTSPAPHSNQSSNRGGGTRPAVRRPSIH</sequence>
<name>A0ABR1Y662_9PEZI</name>
<protein>
    <submittedName>
        <fullName evidence="2">Uncharacterized protein</fullName>
    </submittedName>
</protein>
<gene>
    <name evidence="2" type="ORF">IWX90DRAFT_491541</name>
</gene>
<evidence type="ECO:0000313" key="3">
    <source>
        <dbReference type="Proteomes" id="UP001456524"/>
    </source>
</evidence>
<accession>A0ABR1Y662</accession>
<dbReference type="Proteomes" id="UP001456524">
    <property type="component" value="Unassembled WGS sequence"/>
</dbReference>
<proteinExistence type="predicted"/>
<feature type="region of interest" description="Disordered" evidence="1">
    <location>
        <begin position="434"/>
        <end position="476"/>
    </location>
</feature>
<feature type="compositionally biased region" description="Polar residues" evidence="1">
    <location>
        <begin position="442"/>
        <end position="461"/>
    </location>
</feature>
<reference evidence="2 3" key="1">
    <citation type="journal article" date="2022" name="G3 (Bethesda)">
        <title>Enemy or ally: a genomic approach to elucidate the lifestyle of Phyllosticta citrichinaensis.</title>
        <authorList>
            <person name="Buijs V.A."/>
            <person name="Groenewald J.Z."/>
            <person name="Haridas S."/>
            <person name="LaButti K.M."/>
            <person name="Lipzen A."/>
            <person name="Martin F.M."/>
            <person name="Barry K."/>
            <person name="Grigoriev I.V."/>
            <person name="Crous P.W."/>
            <person name="Seidl M.F."/>
        </authorList>
    </citation>
    <scope>NUCLEOTIDE SEQUENCE [LARGE SCALE GENOMIC DNA]</scope>
    <source>
        <strain evidence="2 3">CBS 129764</strain>
    </source>
</reference>
<keyword evidence="3" id="KW-1185">Reference proteome</keyword>
<evidence type="ECO:0000313" key="2">
    <source>
        <dbReference type="EMBL" id="KAK8177126.1"/>
    </source>
</evidence>
<organism evidence="2 3">
    <name type="scientific">Phyllosticta citrichinensis</name>
    <dbReference type="NCBI Taxonomy" id="1130410"/>
    <lineage>
        <taxon>Eukaryota</taxon>
        <taxon>Fungi</taxon>
        <taxon>Dikarya</taxon>
        <taxon>Ascomycota</taxon>
        <taxon>Pezizomycotina</taxon>
        <taxon>Dothideomycetes</taxon>
        <taxon>Dothideomycetes incertae sedis</taxon>
        <taxon>Botryosphaeriales</taxon>
        <taxon>Phyllostictaceae</taxon>
        <taxon>Phyllosticta</taxon>
    </lineage>
</organism>
<feature type="region of interest" description="Disordered" evidence="1">
    <location>
        <begin position="383"/>
        <end position="411"/>
    </location>
</feature>